<evidence type="ECO:0000313" key="3">
    <source>
        <dbReference type="EMBL" id="MCS7483185.1"/>
    </source>
</evidence>
<comment type="similarity">
    <text evidence="1">Belongs to the AHA1 family.</text>
</comment>
<dbReference type="EMBL" id="JANYMP010000030">
    <property type="protein sequence ID" value="MCS7483185.1"/>
    <property type="molecule type" value="Genomic_DNA"/>
</dbReference>
<gene>
    <name evidence="3" type="ORF">NZH93_40615</name>
</gene>
<sequence>MTSTTSGTAVVTLPTDTQILITREFNAPRHLVFRAYTEPELIKRWWPGGHGEMTVAEVDLRVGGAWRYALVTPEGYEVAFHGEYREVVPNERIVSTEAFEGIPDPDENAALCTYDFEERDGRTFLRMLVEHKTREGRDMHIESGMESGMQKGLDLLEEIAVSLA</sequence>
<evidence type="ECO:0000313" key="4">
    <source>
        <dbReference type="Proteomes" id="UP001141259"/>
    </source>
</evidence>
<accession>A0A9X2VUX3</accession>
<dbReference type="CDD" id="cd07826">
    <property type="entry name" value="SRPBCC_CalC_Aha1-like_9"/>
    <property type="match status" value="1"/>
</dbReference>
<name>A0A9X2VUX3_9PSEU</name>
<evidence type="ECO:0000256" key="1">
    <source>
        <dbReference type="ARBA" id="ARBA00006817"/>
    </source>
</evidence>
<comment type="caution">
    <text evidence="3">The sequence shown here is derived from an EMBL/GenBank/DDBJ whole genome shotgun (WGS) entry which is preliminary data.</text>
</comment>
<proteinExistence type="inferred from homology"/>
<evidence type="ECO:0000259" key="2">
    <source>
        <dbReference type="Pfam" id="PF08327"/>
    </source>
</evidence>
<protein>
    <submittedName>
        <fullName evidence="3">SRPBCC family protein</fullName>
    </submittedName>
</protein>
<dbReference type="SUPFAM" id="SSF55961">
    <property type="entry name" value="Bet v1-like"/>
    <property type="match status" value="1"/>
</dbReference>
<dbReference type="AlphaFoldDB" id="A0A9X2VUX3"/>
<dbReference type="InterPro" id="IPR013538">
    <property type="entry name" value="ASHA1/2-like_C"/>
</dbReference>
<reference evidence="3" key="1">
    <citation type="submission" date="2022-08" db="EMBL/GenBank/DDBJ databases">
        <authorList>
            <person name="Tistechok S."/>
            <person name="Samborskyy M."/>
            <person name="Roman I."/>
        </authorList>
    </citation>
    <scope>NUCLEOTIDE SEQUENCE</scope>
    <source>
        <strain evidence="3">DSM 103496</strain>
    </source>
</reference>
<dbReference type="Proteomes" id="UP001141259">
    <property type="component" value="Unassembled WGS sequence"/>
</dbReference>
<dbReference type="Gene3D" id="3.30.530.20">
    <property type="match status" value="1"/>
</dbReference>
<keyword evidence="4" id="KW-1185">Reference proteome</keyword>
<dbReference type="RefSeq" id="WP_259628646.1">
    <property type="nucleotide sequence ID" value="NZ_JANYMP010000030.1"/>
</dbReference>
<organism evidence="3 4">
    <name type="scientific">Umezawaea endophytica</name>
    <dbReference type="NCBI Taxonomy" id="1654476"/>
    <lineage>
        <taxon>Bacteria</taxon>
        <taxon>Bacillati</taxon>
        <taxon>Actinomycetota</taxon>
        <taxon>Actinomycetes</taxon>
        <taxon>Pseudonocardiales</taxon>
        <taxon>Pseudonocardiaceae</taxon>
        <taxon>Umezawaea</taxon>
    </lineage>
</organism>
<feature type="domain" description="Activator of Hsp90 ATPase homologue 1/2-like C-terminal" evidence="2">
    <location>
        <begin position="26"/>
        <end position="159"/>
    </location>
</feature>
<dbReference type="InterPro" id="IPR023393">
    <property type="entry name" value="START-like_dom_sf"/>
</dbReference>
<dbReference type="Pfam" id="PF08327">
    <property type="entry name" value="AHSA1"/>
    <property type="match status" value="1"/>
</dbReference>